<comment type="caution">
    <text evidence="2">The sequence shown here is derived from an EMBL/GenBank/DDBJ whole genome shotgun (WGS) entry which is preliminary data.</text>
</comment>
<name>A0AAW9CR47_BURTH</name>
<reference evidence="2" key="1">
    <citation type="submission" date="2018-08" db="EMBL/GenBank/DDBJ databases">
        <title>Identification of Burkholderia cepacia strains that express a Burkholderia pseudomallei-like capsular polysaccharide.</title>
        <authorList>
            <person name="Burtnick M.N."/>
            <person name="Vongsouvath M."/>
            <person name="Newton P."/>
            <person name="Wuthiekanun V."/>
            <person name="Limmathurotsakul D."/>
            <person name="Brett P.J."/>
            <person name="Chantratita N."/>
            <person name="Dance D.A."/>
        </authorList>
    </citation>
    <scope>NUCLEOTIDE SEQUENCE</scope>
    <source>
        <strain evidence="2">SBXCC001</strain>
    </source>
</reference>
<dbReference type="Gene3D" id="2.60.120.10">
    <property type="entry name" value="Jelly Rolls"/>
    <property type="match status" value="1"/>
</dbReference>
<evidence type="ECO:0000259" key="1">
    <source>
        <dbReference type="Pfam" id="PF12973"/>
    </source>
</evidence>
<evidence type="ECO:0000313" key="3">
    <source>
        <dbReference type="Proteomes" id="UP001272137"/>
    </source>
</evidence>
<dbReference type="AlphaFoldDB" id="A0AAW9CR47"/>
<accession>A0AAW9CR47</accession>
<feature type="domain" description="ChrR-like cupin" evidence="1">
    <location>
        <begin position="49"/>
        <end position="142"/>
    </location>
</feature>
<organism evidence="2 3">
    <name type="scientific">Burkholderia thailandensis</name>
    <dbReference type="NCBI Taxonomy" id="57975"/>
    <lineage>
        <taxon>Bacteria</taxon>
        <taxon>Pseudomonadati</taxon>
        <taxon>Pseudomonadota</taxon>
        <taxon>Betaproteobacteria</taxon>
        <taxon>Burkholderiales</taxon>
        <taxon>Burkholderiaceae</taxon>
        <taxon>Burkholderia</taxon>
        <taxon>pseudomallei group</taxon>
    </lineage>
</organism>
<sequence length="193" mass="21155">MRAPSTAAARSAIIAFSRVPARREGAAPRHEITVAARPAAFLPPISCLQDDDRPWLPMDASLPGLAIKYLHINVAGDEMTVLLKMPVGLALPRHRHDGAVFVYTLQGEWRYREYDWVARPGSTVLEPAGSHHTPEAIASETGAVVTFNVMRGDLVLLDEAGNETARENCRVALLRERRFARGAPDTAPPFVTR</sequence>
<protein>
    <recommendedName>
        <fullName evidence="1">ChrR-like cupin domain-containing protein</fullName>
    </recommendedName>
</protein>
<dbReference type="InterPro" id="IPR014710">
    <property type="entry name" value="RmlC-like_jellyroll"/>
</dbReference>
<dbReference type="Proteomes" id="UP001272137">
    <property type="component" value="Unassembled WGS sequence"/>
</dbReference>
<gene>
    <name evidence="2" type="ORF">C7S16_4622</name>
</gene>
<evidence type="ECO:0000313" key="2">
    <source>
        <dbReference type="EMBL" id="MDW9252657.1"/>
    </source>
</evidence>
<proteinExistence type="predicted"/>
<dbReference type="CDD" id="cd20302">
    <property type="entry name" value="cupin_DAD"/>
    <property type="match status" value="1"/>
</dbReference>
<dbReference type="InterPro" id="IPR011051">
    <property type="entry name" value="RmlC_Cupin_sf"/>
</dbReference>
<dbReference type="InterPro" id="IPR025979">
    <property type="entry name" value="ChrR-like_cupin_dom"/>
</dbReference>
<dbReference type="SUPFAM" id="SSF51182">
    <property type="entry name" value="RmlC-like cupins"/>
    <property type="match status" value="1"/>
</dbReference>
<dbReference type="Pfam" id="PF12973">
    <property type="entry name" value="Cupin_7"/>
    <property type="match status" value="1"/>
</dbReference>
<dbReference type="EMBL" id="QXCT01000001">
    <property type="protein sequence ID" value="MDW9252657.1"/>
    <property type="molecule type" value="Genomic_DNA"/>
</dbReference>